<dbReference type="Proteomes" id="UP000076532">
    <property type="component" value="Unassembled WGS sequence"/>
</dbReference>
<accession>A0A166L367</accession>
<evidence type="ECO:0000256" key="1">
    <source>
        <dbReference type="SAM" id="MobiDB-lite"/>
    </source>
</evidence>
<dbReference type="OrthoDB" id="5415522at2759"/>
<proteinExistence type="predicted"/>
<dbReference type="AlphaFoldDB" id="A0A166L367"/>
<dbReference type="EMBL" id="KV417530">
    <property type="protein sequence ID" value="KZP23883.1"/>
    <property type="molecule type" value="Genomic_DNA"/>
</dbReference>
<dbReference type="STRING" id="436010.A0A166L367"/>
<organism evidence="2 4">
    <name type="scientific">Athelia psychrophila</name>
    <dbReference type="NCBI Taxonomy" id="1759441"/>
    <lineage>
        <taxon>Eukaryota</taxon>
        <taxon>Fungi</taxon>
        <taxon>Dikarya</taxon>
        <taxon>Basidiomycota</taxon>
        <taxon>Agaricomycotina</taxon>
        <taxon>Agaricomycetes</taxon>
        <taxon>Agaricomycetidae</taxon>
        <taxon>Atheliales</taxon>
        <taxon>Atheliaceae</taxon>
        <taxon>Athelia</taxon>
    </lineage>
</organism>
<protein>
    <submittedName>
        <fullName evidence="2">Uncharacterized protein</fullName>
    </submittedName>
</protein>
<keyword evidence="4" id="KW-1185">Reference proteome</keyword>
<evidence type="ECO:0000313" key="2">
    <source>
        <dbReference type="EMBL" id="KZP22530.1"/>
    </source>
</evidence>
<evidence type="ECO:0000313" key="3">
    <source>
        <dbReference type="EMBL" id="KZP23883.1"/>
    </source>
</evidence>
<feature type="region of interest" description="Disordered" evidence="1">
    <location>
        <begin position="1"/>
        <end position="35"/>
    </location>
</feature>
<feature type="compositionally biased region" description="Polar residues" evidence="1">
    <location>
        <begin position="1"/>
        <end position="25"/>
    </location>
</feature>
<dbReference type="EMBL" id="KV417538">
    <property type="protein sequence ID" value="KZP22530.1"/>
    <property type="molecule type" value="Genomic_DNA"/>
</dbReference>
<reference evidence="2 4" key="1">
    <citation type="journal article" date="2016" name="Mol. Biol. Evol.">
        <title>Comparative Genomics of Early-Diverging Mushroom-Forming Fungi Provides Insights into the Origins of Lignocellulose Decay Capabilities.</title>
        <authorList>
            <person name="Nagy L.G."/>
            <person name="Riley R."/>
            <person name="Tritt A."/>
            <person name="Adam C."/>
            <person name="Daum C."/>
            <person name="Floudas D."/>
            <person name="Sun H."/>
            <person name="Yadav J.S."/>
            <person name="Pangilinan J."/>
            <person name="Larsson K.H."/>
            <person name="Matsuura K."/>
            <person name="Barry K."/>
            <person name="Labutti K."/>
            <person name="Kuo R."/>
            <person name="Ohm R.A."/>
            <person name="Bhattacharya S.S."/>
            <person name="Shirouzu T."/>
            <person name="Yoshinaga Y."/>
            <person name="Martin F.M."/>
            <person name="Grigoriev I.V."/>
            <person name="Hibbett D.S."/>
        </authorList>
    </citation>
    <scope>NUCLEOTIDE SEQUENCE [LARGE SCALE GENOMIC DNA]</scope>
    <source>
        <strain evidence="2 4">CBS 109695</strain>
    </source>
</reference>
<evidence type="ECO:0000313" key="4">
    <source>
        <dbReference type="Proteomes" id="UP000076532"/>
    </source>
</evidence>
<gene>
    <name evidence="3" type="ORF">FIBSPDRAFT_858047</name>
    <name evidence="2" type="ORF">FIBSPDRAFT_859314</name>
</gene>
<sequence length="80" mass="8779">MSDTNSNGYPQTYVTSSGSNDQGNHYCNRVDSAGNPGYHYSNTNGSYYYQNTNGSTYYNSGAGYAQYTNPSGYTYKSSNK</sequence>
<name>A0A166L367_9AGAM</name>